<organism evidence="4 5">
    <name type="scientific">Brevibacterium casei</name>
    <dbReference type="NCBI Taxonomy" id="33889"/>
    <lineage>
        <taxon>Bacteria</taxon>
        <taxon>Bacillati</taxon>
        <taxon>Actinomycetota</taxon>
        <taxon>Actinomycetes</taxon>
        <taxon>Micrococcales</taxon>
        <taxon>Brevibacteriaceae</taxon>
        <taxon>Brevibacterium</taxon>
    </lineage>
</organism>
<comment type="similarity">
    <text evidence="1">Belongs to the Rv1128c/1148c/1588c/1702c/1945/3466 family.</text>
</comment>
<dbReference type="GO" id="GO:0004519">
    <property type="term" value="F:endonuclease activity"/>
    <property type="evidence" value="ECO:0007669"/>
    <property type="project" value="InterPro"/>
</dbReference>
<feature type="compositionally biased region" description="Low complexity" evidence="2">
    <location>
        <begin position="1"/>
        <end position="18"/>
    </location>
</feature>
<accession>A0AB34XRP8</accession>
<gene>
    <name evidence="4" type="ORF">AVW13_11480</name>
</gene>
<dbReference type="Pfam" id="PF01844">
    <property type="entry name" value="HNH"/>
    <property type="match status" value="1"/>
</dbReference>
<evidence type="ECO:0000313" key="4">
    <source>
        <dbReference type="EMBL" id="KZE19590.1"/>
    </source>
</evidence>
<dbReference type="SMART" id="SM00507">
    <property type="entry name" value="HNHc"/>
    <property type="match status" value="1"/>
</dbReference>
<dbReference type="CDD" id="cd00085">
    <property type="entry name" value="HNHc"/>
    <property type="match status" value="1"/>
</dbReference>
<evidence type="ECO:0000256" key="1">
    <source>
        <dbReference type="ARBA" id="ARBA00023450"/>
    </source>
</evidence>
<dbReference type="InterPro" id="IPR003870">
    <property type="entry name" value="DUF222"/>
</dbReference>
<reference evidence="5" key="1">
    <citation type="submission" date="2016-01" db="EMBL/GenBank/DDBJ databases">
        <title>Draft genome of Chromobacterium sp. F49.</title>
        <authorList>
            <person name="Hong K.W."/>
        </authorList>
    </citation>
    <scope>NUCLEOTIDE SEQUENCE [LARGE SCALE GENOMIC DNA]</scope>
    <source>
        <strain evidence="5">M40</strain>
    </source>
</reference>
<name>A0AB34XRP8_9MICO</name>
<dbReference type="InterPro" id="IPR002711">
    <property type="entry name" value="HNH"/>
</dbReference>
<dbReference type="InterPro" id="IPR003615">
    <property type="entry name" value="HNH_nuc"/>
</dbReference>
<feature type="region of interest" description="Disordered" evidence="2">
    <location>
        <begin position="1"/>
        <end position="178"/>
    </location>
</feature>
<feature type="domain" description="HNH nuclease" evidence="3">
    <location>
        <begin position="799"/>
        <end position="851"/>
    </location>
</feature>
<evidence type="ECO:0000259" key="3">
    <source>
        <dbReference type="SMART" id="SM00507"/>
    </source>
</evidence>
<feature type="region of interest" description="Disordered" evidence="2">
    <location>
        <begin position="209"/>
        <end position="332"/>
    </location>
</feature>
<protein>
    <recommendedName>
        <fullName evidence="3">HNH nuclease domain-containing protein</fullName>
    </recommendedName>
</protein>
<evidence type="ECO:0000313" key="5">
    <source>
        <dbReference type="Proteomes" id="UP000076612"/>
    </source>
</evidence>
<dbReference type="Gene3D" id="1.10.30.50">
    <property type="match status" value="1"/>
</dbReference>
<proteinExistence type="inferred from homology"/>
<dbReference type="GO" id="GO:0008270">
    <property type="term" value="F:zinc ion binding"/>
    <property type="evidence" value="ECO:0007669"/>
    <property type="project" value="InterPro"/>
</dbReference>
<dbReference type="GO" id="GO:0003676">
    <property type="term" value="F:nucleic acid binding"/>
    <property type="evidence" value="ECO:0007669"/>
    <property type="project" value="InterPro"/>
</dbReference>
<dbReference type="EMBL" id="LQQR01000019">
    <property type="protein sequence ID" value="KZE19590.1"/>
    <property type="molecule type" value="Genomic_DNA"/>
</dbReference>
<dbReference type="Pfam" id="PF02720">
    <property type="entry name" value="DUF222"/>
    <property type="match status" value="1"/>
</dbReference>
<comment type="caution">
    <text evidence="4">The sequence shown here is derived from an EMBL/GenBank/DDBJ whole genome shotgun (WGS) entry which is preliminary data.</text>
</comment>
<dbReference type="AlphaFoldDB" id="A0AB34XRP8"/>
<evidence type="ECO:0000256" key="2">
    <source>
        <dbReference type="SAM" id="MobiDB-lite"/>
    </source>
</evidence>
<feature type="compositionally biased region" description="Low complexity" evidence="2">
    <location>
        <begin position="591"/>
        <end position="610"/>
    </location>
</feature>
<sequence length="899" mass="95522">MSQAAGGESEAPAGSALGPTALENSGLDPSEHPVVGAGDGQGEIASAKDPAMSSDPMPDGSASDDSAPAPTPKLNWKAAPDDEEALRRRAAEIDAEQEAWMRQKREERERAEQAKRAAAAAADPEWAGLSETPSAPADPDDSSSRGIGKCTTRDDDECSARDVADDGDPASEPDYRITDEDRAWFAEENRKSSEFIAHKQNDLIERQRGVLGGLGSGPSDGEVGMGFASEPPWFTPREQASRGYGTQGWGGVDPVEAGWPGEANVYGHDRSTDDEASNAAAGLEGTSDVEGTSAPERASGPASLGEGGDAGSPEPVTAKASDIPVDSDCDAADASPLLPATAWSDLTAMAPEMTGSIESLRTLVNDLESFERPMGPDEAVTMLDGIETLNRLTEALSVVTLSVFERVGTPRDYGAKSTRDLVKNRLGVSAREASRRVDLAEQLGRRVTVAGESLEPVHPIVADALRSGTLSSVQAEVIIRFLGELKRKATDDQQLEAERILVEKAPLVHVRDIRILFNEILKWLDPDGELPDESTPREDFCVNLRARKDGTWDLRGRLDSVTGGIMHGLLTSRMQTDEAMQTDDGSRTGNDASEAGDSPASDDASQSDDASACDHAKNADDALAHGAAGQTDDVLTAGAGQQDDAVVDEAVRLFEDVLRGDRYDAIDPTPELAPVGSAPTDADGNEIPAGYGVREDGTPVPMASEQPSVRNRIYERFSTIIGRIEMGRVGAGAPFALVVTAKAEDVATGCGQATTGAAESVPISAAVRDGLNGAVFFHLMSEKGRTVSVQTENRYANRNQLTILAARDQGCTFPGCETPPGWCDAHHIVPWSEKGRTEINNLTLACSAHHHLIDKSDWHTIMLRDGRPAWVPPATIDPERRPILHSRFIAGEIADTLFR</sequence>
<feature type="region of interest" description="Disordered" evidence="2">
    <location>
        <begin position="569"/>
        <end position="615"/>
    </location>
</feature>
<dbReference type="Proteomes" id="UP000076612">
    <property type="component" value="Unassembled WGS sequence"/>
</dbReference>
<feature type="compositionally biased region" description="Basic and acidic residues" evidence="2">
    <location>
        <begin position="99"/>
        <end position="115"/>
    </location>
</feature>